<dbReference type="Gene3D" id="1.10.238.10">
    <property type="entry name" value="EF-hand"/>
    <property type="match status" value="1"/>
</dbReference>
<proteinExistence type="predicted"/>
<protein>
    <recommendedName>
        <fullName evidence="2">EF-hand domain-containing protein</fullName>
    </recommendedName>
</protein>
<sequence length="762" mass="86173">MSMQIELGNDLPEFYLKREQPQGLPRGSKVRKKRDVARRSDFSVICDDVNLSVDKFINISLTYPNKEITCPKNGESQTVELRVLRQSETIESGLFGVNRFSGVLVPRADHGRRKSHPRSTKARRDGQRLLGQMATVYWNAPGTRVRSKSFHDGVTSSGRLHTGALGSRLTFWDSTRSHQSSHADHSALDNLDYEPNPNIPSYQPAQFMSSTILKKLPISKRHLDTFGGYDYGILSKRGVMLHTDRYQLDLFKSMDSMNQRDRLQAGAEYIDAIRGTRRRREMVPHRAKFDLMMGGKHIDFEERFDIAREIQKLKAIAMPQHAKDLYHGRGIHLPSHHMSVHPRHPMPNDIEDEVSASDPAPFHHLPHRVSDLVHNELPNMYRDLTNFGRGVASRGLPPLKKQPQLPSITPRSEHAGYHRQNAAFPDGSAGDARISMFQERRTVSNLSARLGFPARLHRDVLALTRAHTQLSPPDTRDQNTHSQPTKFVAKGKAEQLGTKTSSNRTDAKGHPKVTDKELASQDYKRSKEINEILEEVQPIVEDPSSGMDSVSLPNRQSESGEDKQVIEPDDGVRMDAPNPLKGSDLMGSVPPEEQEQLRQAFQRLDTDSDGHLKYNQLKTQLPKVFTEQQEKFTEEVYNLTNSGTFFGVDEFMIMNRLSKTVESLTGRASEAFAPLDFTTLQQELMKYLGQFQDFDTGGTGKISVDSLRNILSNTISSRLSADEILWDNVLESITLDYSAQVSKVVYIAHIPLFLSLEKDYME</sequence>
<feature type="region of interest" description="Disordered" evidence="1">
    <location>
        <begin position="535"/>
        <end position="572"/>
    </location>
</feature>
<feature type="compositionally biased region" description="Basic and acidic residues" evidence="1">
    <location>
        <begin position="505"/>
        <end position="522"/>
    </location>
</feature>
<reference evidence="3 4" key="1">
    <citation type="submission" date="2024-04" db="EMBL/GenBank/DDBJ databases">
        <authorList>
            <consortium name="Genoscope - CEA"/>
            <person name="William W."/>
        </authorList>
    </citation>
    <scope>NUCLEOTIDE SEQUENCE [LARGE SCALE GENOMIC DNA]</scope>
</reference>
<evidence type="ECO:0000313" key="4">
    <source>
        <dbReference type="Proteomes" id="UP001497497"/>
    </source>
</evidence>
<organism evidence="3 4">
    <name type="scientific">Lymnaea stagnalis</name>
    <name type="common">Great pond snail</name>
    <name type="synonym">Helix stagnalis</name>
    <dbReference type="NCBI Taxonomy" id="6523"/>
    <lineage>
        <taxon>Eukaryota</taxon>
        <taxon>Metazoa</taxon>
        <taxon>Spiralia</taxon>
        <taxon>Lophotrochozoa</taxon>
        <taxon>Mollusca</taxon>
        <taxon>Gastropoda</taxon>
        <taxon>Heterobranchia</taxon>
        <taxon>Euthyneura</taxon>
        <taxon>Panpulmonata</taxon>
        <taxon>Hygrophila</taxon>
        <taxon>Lymnaeoidea</taxon>
        <taxon>Lymnaeidae</taxon>
        <taxon>Lymnaea</taxon>
    </lineage>
</organism>
<dbReference type="PROSITE" id="PS50222">
    <property type="entry name" value="EF_HAND_2"/>
    <property type="match status" value="2"/>
</dbReference>
<dbReference type="Proteomes" id="UP001497497">
    <property type="component" value="Unassembled WGS sequence"/>
</dbReference>
<dbReference type="InterPro" id="IPR002048">
    <property type="entry name" value="EF_hand_dom"/>
</dbReference>
<feature type="domain" description="EF-hand" evidence="2">
    <location>
        <begin position="682"/>
        <end position="717"/>
    </location>
</feature>
<feature type="domain" description="EF-hand" evidence="2">
    <location>
        <begin position="592"/>
        <end position="627"/>
    </location>
</feature>
<gene>
    <name evidence="3" type="ORF">GSLYS_00008936001</name>
</gene>
<evidence type="ECO:0000259" key="2">
    <source>
        <dbReference type="PROSITE" id="PS50222"/>
    </source>
</evidence>
<dbReference type="GO" id="GO:0005509">
    <property type="term" value="F:calcium ion binding"/>
    <property type="evidence" value="ECO:0007669"/>
    <property type="project" value="InterPro"/>
</dbReference>
<keyword evidence="4" id="KW-1185">Reference proteome</keyword>
<name>A0AAV2HLQ6_LYMST</name>
<evidence type="ECO:0000256" key="1">
    <source>
        <dbReference type="SAM" id="MobiDB-lite"/>
    </source>
</evidence>
<feature type="region of interest" description="Disordered" evidence="1">
    <location>
        <begin position="392"/>
        <end position="429"/>
    </location>
</feature>
<dbReference type="SUPFAM" id="SSF47473">
    <property type="entry name" value="EF-hand"/>
    <property type="match status" value="1"/>
</dbReference>
<feature type="compositionally biased region" description="Polar residues" evidence="1">
    <location>
        <begin position="546"/>
        <end position="557"/>
    </location>
</feature>
<accession>A0AAV2HLQ6</accession>
<comment type="caution">
    <text evidence="3">The sequence shown here is derived from an EMBL/GenBank/DDBJ whole genome shotgun (WGS) entry which is preliminary data.</text>
</comment>
<feature type="compositionally biased region" description="Low complexity" evidence="1">
    <location>
        <begin position="396"/>
        <end position="406"/>
    </location>
</feature>
<feature type="compositionally biased region" description="Basic and acidic residues" evidence="1">
    <location>
        <begin position="558"/>
        <end position="572"/>
    </location>
</feature>
<dbReference type="EMBL" id="CAXITT010000187">
    <property type="protein sequence ID" value="CAL1534976.1"/>
    <property type="molecule type" value="Genomic_DNA"/>
</dbReference>
<evidence type="ECO:0000313" key="3">
    <source>
        <dbReference type="EMBL" id="CAL1534976.1"/>
    </source>
</evidence>
<dbReference type="InterPro" id="IPR011992">
    <property type="entry name" value="EF-hand-dom_pair"/>
</dbReference>
<feature type="region of interest" description="Disordered" evidence="1">
    <location>
        <begin position="468"/>
        <end position="522"/>
    </location>
</feature>
<dbReference type="AlphaFoldDB" id="A0AAV2HLQ6"/>